<evidence type="ECO:0000256" key="2">
    <source>
        <dbReference type="ARBA" id="ARBA00023043"/>
    </source>
</evidence>
<sequence length="185" mass="21012">MRITNIFDAVREGTYSDFLKFYTGDSNLFNKYAGLSLLQLAFVNDHNTDEKIKMIQFLLSEGADVNYKSPKDQRNALHIFYFSVMRPDPQYMLKATQLLVEAGVDINGKDKYGAIPLKYAITVVKLPTEAAMPVYQYLIDHGSNICEKDNFGKTCLDYAKEYSWRNGIISLMEGQGGTGTLYEVR</sequence>
<comment type="caution">
    <text evidence="4">The sequence shown here is derived from an EMBL/GenBank/DDBJ whole genome shotgun (WGS) entry which is preliminary data.</text>
</comment>
<dbReference type="InterPro" id="IPR036770">
    <property type="entry name" value="Ankyrin_rpt-contain_sf"/>
</dbReference>
<dbReference type="InterPro" id="IPR002110">
    <property type="entry name" value="Ankyrin_rpt"/>
</dbReference>
<gene>
    <name evidence="4" type="ORF">INF30_05515</name>
</gene>
<proteinExistence type="predicted"/>
<keyword evidence="5" id="KW-1185">Reference proteome</keyword>
<dbReference type="RefSeq" id="WP_226394466.1">
    <property type="nucleotide sequence ID" value="NZ_JADCKL010000002.1"/>
</dbReference>
<dbReference type="SUPFAM" id="SSF48403">
    <property type="entry name" value="Ankyrin repeat"/>
    <property type="match status" value="1"/>
</dbReference>
<evidence type="ECO:0000256" key="3">
    <source>
        <dbReference type="PROSITE-ProRule" id="PRU00023"/>
    </source>
</evidence>
<dbReference type="Proteomes" id="UP000758652">
    <property type="component" value="Unassembled WGS sequence"/>
</dbReference>
<keyword evidence="1" id="KW-0677">Repeat</keyword>
<feature type="repeat" description="ANK" evidence="3">
    <location>
        <begin position="33"/>
        <end position="70"/>
    </location>
</feature>
<keyword evidence="2 3" id="KW-0040">ANK repeat</keyword>
<dbReference type="InterPro" id="IPR050745">
    <property type="entry name" value="Multifunctional_regulatory"/>
</dbReference>
<name>A0ABR9RJG1_9FIRM</name>
<dbReference type="EMBL" id="JADCKL010000002">
    <property type="protein sequence ID" value="MBE5062715.1"/>
    <property type="molecule type" value="Genomic_DNA"/>
</dbReference>
<organism evidence="4 5">
    <name type="scientific">Claveliimonas monacensis</name>
    <dbReference type="NCBI Taxonomy" id="2779351"/>
    <lineage>
        <taxon>Bacteria</taxon>
        <taxon>Bacillati</taxon>
        <taxon>Bacillota</taxon>
        <taxon>Clostridia</taxon>
        <taxon>Lachnospirales</taxon>
        <taxon>Lachnospiraceae</taxon>
        <taxon>Claveliimonas</taxon>
    </lineage>
</organism>
<dbReference type="Gene3D" id="1.25.40.20">
    <property type="entry name" value="Ankyrin repeat-containing domain"/>
    <property type="match status" value="1"/>
</dbReference>
<dbReference type="PANTHER" id="PTHR24189">
    <property type="entry name" value="MYOTROPHIN"/>
    <property type="match status" value="1"/>
</dbReference>
<accession>A0ABR9RJG1</accession>
<evidence type="ECO:0000256" key="1">
    <source>
        <dbReference type="ARBA" id="ARBA00022737"/>
    </source>
</evidence>
<evidence type="ECO:0000313" key="5">
    <source>
        <dbReference type="Proteomes" id="UP000758652"/>
    </source>
</evidence>
<reference evidence="4 5" key="1">
    <citation type="submission" date="2020-10" db="EMBL/GenBank/DDBJ databases">
        <title>ChiBAC.</title>
        <authorList>
            <person name="Zenner C."/>
            <person name="Hitch T.C.A."/>
            <person name="Clavel T."/>
        </authorList>
    </citation>
    <scope>NUCLEOTIDE SEQUENCE [LARGE SCALE GENOMIC DNA]</scope>
    <source>
        <strain evidence="4 5">DSM 108991</strain>
    </source>
</reference>
<protein>
    <submittedName>
        <fullName evidence="4">Ankyrin repeat domain-containing protein</fullName>
    </submittedName>
</protein>
<evidence type="ECO:0000313" key="4">
    <source>
        <dbReference type="EMBL" id="MBE5062715.1"/>
    </source>
</evidence>
<dbReference type="PROSITE" id="PS50088">
    <property type="entry name" value="ANK_REPEAT"/>
    <property type="match status" value="1"/>
</dbReference>